<proteinExistence type="predicted"/>
<gene>
    <name evidence="1" type="ORF">TRITD_2Av1G231930</name>
</gene>
<evidence type="ECO:0000313" key="2">
    <source>
        <dbReference type="Proteomes" id="UP000324705"/>
    </source>
</evidence>
<dbReference type="EMBL" id="LT934113">
    <property type="protein sequence ID" value="VAH34903.1"/>
    <property type="molecule type" value="Genomic_DNA"/>
</dbReference>
<accession>A0A9R1P151</accession>
<dbReference type="Proteomes" id="UP000324705">
    <property type="component" value="Chromosome 2A"/>
</dbReference>
<dbReference type="Gramene" id="TRITD2Av1G231930.7">
    <property type="protein sequence ID" value="TRITD2Av1G231930.7"/>
    <property type="gene ID" value="TRITD2Av1G231930"/>
</dbReference>
<organism evidence="1 2">
    <name type="scientific">Triticum turgidum subsp. durum</name>
    <name type="common">Durum wheat</name>
    <name type="synonym">Triticum durum</name>
    <dbReference type="NCBI Taxonomy" id="4567"/>
    <lineage>
        <taxon>Eukaryota</taxon>
        <taxon>Viridiplantae</taxon>
        <taxon>Streptophyta</taxon>
        <taxon>Embryophyta</taxon>
        <taxon>Tracheophyta</taxon>
        <taxon>Spermatophyta</taxon>
        <taxon>Magnoliopsida</taxon>
        <taxon>Liliopsida</taxon>
        <taxon>Poales</taxon>
        <taxon>Poaceae</taxon>
        <taxon>BOP clade</taxon>
        <taxon>Pooideae</taxon>
        <taxon>Triticodae</taxon>
        <taxon>Triticeae</taxon>
        <taxon>Triticinae</taxon>
        <taxon>Triticum</taxon>
    </lineage>
</organism>
<dbReference type="AlphaFoldDB" id="A0A9R1P151"/>
<reference evidence="1 2" key="1">
    <citation type="submission" date="2017-09" db="EMBL/GenBank/DDBJ databases">
        <authorList>
            <consortium name="International Durum Wheat Genome Sequencing Consortium (IDWGSC)"/>
            <person name="Milanesi L."/>
        </authorList>
    </citation>
    <scope>NUCLEOTIDE SEQUENCE [LARGE SCALE GENOMIC DNA]</scope>
    <source>
        <strain evidence="2">cv. Svevo</strain>
    </source>
</reference>
<keyword evidence="2" id="KW-1185">Reference proteome</keyword>
<evidence type="ECO:0000313" key="1">
    <source>
        <dbReference type="EMBL" id="VAH34903.1"/>
    </source>
</evidence>
<name>A0A9R1P151_TRITD</name>
<protein>
    <submittedName>
        <fullName evidence="1">Uncharacterized protein</fullName>
    </submittedName>
</protein>
<sequence>MEQNGGSFLAVRRLSGHHHPSPADVVSGSTAWIGRGFSCVCVQRRDSDTRISFDLTPIQEECLQRLQNRIEVPYDSQNREHQV</sequence>